<reference evidence="6" key="2">
    <citation type="journal article" date="2014" name="ISME J.">
        <title>Microbial stratification in low pH oxic and suboxic macroscopic growths along an acid mine drainage.</title>
        <authorList>
            <person name="Mendez-Garcia C."/>
            <person name="Mesa V."/>
            <person name="Sprenger R.R."/>
            <person name="Richter M."/>
            <person name="Diez M.S."/>
            <person name="Solano J."/>
            <person name="Bargiela R."/>
            <person name="Golyshina O.V."/>
            <person name="Manteca A."/>
            <person name="Ramos J.L."/>
            <person name="Gallego J.R."/>
            <person name="Llorente I."/>
            <person name="Martins Dos Santos V.A."/>
            <person name="Jensen O.N."/>
            <person name="Pelaez A.I."/>
            <person name="Sanchez J."/>
            <person name="Ferrer M."/>
        </authorList>
    </citation>
    <scope>NUCLEOTIDE SEQUENCE</scope>
</reference>
<feature type="region of interest" description="Disordered" evidence="4">
    <location>
        <begin position="1"/>
        <end position="29"/>
    </location>
</feature>
<accession>T1CP84</accession>
<reference evidence="6" key="1">
    <citation type="submission" date="2013-08" db="EMBL/GenBank/DDBJ databases">
        <authorList>
            <person name="Mendez C."/>
            <person name="Richter M."/>
            <person name="Ferrer M."/>
            <person name="Sanchez J."/>
        </authorList>
    </citation>
    <scope>NUCLEOTIDE SEQUENCE</scope>
</reference>
<evidence type="ECO:0000256" key="3">
    <source>
        <dbReference type="ARBA" id="ARBA00023163"/>
    </source>
</evidence>
<evidence type="ECO:0000256" key="1">
    <source>
        <dbReference type="ARBA" id="ARBA00023015"/>
    </source>
</evidence>
<dbReference type="Gene3D" id="1.10.10.60">
    <property type="entry name" value="Homeodomain-like"/>
    <property type="match status" value="1"/>
</dbReference>
<dbReference type="Pfam" id="PF00440">
    <property type="entry name" value="TetR_N"/>
    <property type="match status" value="1"/>
</dbReference>
<proteinExistence type="predicted"/>
<protein>
    <submittedName>
        <fullName evidence="6">Transcriptional regulator, tetr family</fullName>
    </submittedName>
</protein>
<dbReference type="PRINTS" id="PR00455">
    <property type="entry name" value="HTHTETR"/>
</dbReference>
<evidence type="ECO:0000259" key="5">
    <source>
        <dbReference type="PROSITE" id="PS50977"/>
    </source>
</evidence>
<dbReference type="InterPro" id="IPR039536">
    <property type="entry name" value="TetR_C_Proteobacteria"/>
</dbReference>
<evidence type="ECO:0000313" key="6">
    <source>
        <dbReference type="EMBL" id="EQD70860.1"/>
    </source>
</evidence>
<keyword evidence="2" id="KW-0238">DNA-binding</keyword>
<dbReference type="GO" id="GO:0003700">
    <property type="term" value="F:DNA-binding transcription factor activity"/>
    <property type="evidence" value="ECO:0007669"/>
    <property type="project" value="TreeGrafter"/>
</dbReference>
<dbReference type="FunFam" id="1.10.10.60:FF:000141">
    <property type="entry name" value="TetR family transcriptional regulator"/>
    <property type="match status" value="1"/>
</dbReference>
<gene>
    <name evidence="6" type="ORF">B1B_04773</name>
</gene>
<name>T1CP84_9ZZZZ</name>
<keyword evidence="3" id="KW-0804">Transcription</keyword>
<dbReference type="PANTHER" id="PTHR30055:SF146">
    <property type="entry name" value="HTH-TYPE TRANSCRIPTIONAL DUAL REGULATOR CECR"/>
    <property type="match status" value="1"/>
</dbReference>
<sequence length="227" mass="24355">MSRDVKPSPPALASARPHARALGPGRPKDMEKRGAILAAAQKLFTRSGFEGTSMDAIAQAAGVSKLTVYSHFGDKDSLFREAAQTCCGELMPEQVFDFQAGADVRVALSAIALAHSRVLANAELSALFRAVLGDCGADGDPRLGRLVWEVGPGRAQQKIEHFLTQAVAAGKLEINDIPMAASQFLALLRGDLPLRRLFVCANVCEEVDIRRNAEAAVEVFLRAYAPR</sequence>
<keyword evidence="1" id="KW-0805">Transcription regulation</keyword>
<organism evidence="6">
    <name type="scientific">mine drainage metagenome</name>
    <dbReference type="NCBI Taxonomy" id="410659"/>
    <lineage>
        <taxon>unclassified sequences</taxon>
        <taxon>metagenomes</taxon>
        <taxon>ecological metagenomes</taxon>
    </lineage>
</organism>
<dbReference type="InterPro" id="IPR050109">
    <property type="entry name" value="HTH-type_TetR-like_transc_reg"/>
</dbReference>
<feature type="domain" description="HTH tetR-type" evidence="5">
    <location>
        <begin position="30"/>
        <end position="90"/>
    </location>
</feature>
<dbReference type="Pfam" id="PF14246">
    <property type="entry name" value="TetR_C_7"/>
    <property type="match status" value="1"/>
</dbReference>
<evidence type="ECO:0000256" key="4">
    <source>
        <dbReference type="SAM" id="MobiDB-lite"/>
    </source>
</evidence>
<dbReference type="AlphaFoldDB" id="T1CP84"/>
<dbReference type="SUPFAM" id="SSF46689">
    <property type="entry name" value="Homeodomain-like"/>
    <property type="match status" value="1"/>
</dbReference>
<dbReference type="GO" id="GO:0000976">
    <property type="term" value="F:transcription cis-regulatory region binding"/>
    <property type="evidence" value="ECO:0007669"/>
    <property type="project" value="TreeGrafter"/>
</dbReference>
<dbReference type="PROSITE" id="PS50977">
    <property type="entry name" value="HTH_TETR_2"/>
    <property type="match status" value="1"/>
</dbReference>
<dbReference type="Gene3D" id="1.10.357.10">
    <property type="entry name" value="Tetracycline Repressor, domain 2"/>
    <property type="match status" value="1"/>
</dbReference>
<dbReference type="InterPro" id="IPR001647">
    <property type="entry name" value="HTH_TetR"/>
</dbReference>
<dbReference type="InterPro" id="IPR009057">
    <property type="entry name" value="Homeodomain-like_sf"/>
</dbReference>
<comment type="caution">
    <text evidence="6">The sequence shown here is derived from an EMBL/GenBank/DDBJ whole genome shotgun (WGS) entry which is preliminary data.</text>
</comment>
<dbReference type="PANTHER" id="PTHR30055">
    <property type="entry name" value="HTH-TYPE TRANSCRIPTIONAL REGULATOR RUTR"/>
    <property type="match status" value="1"/>
</dbReference>
<evidence type="ECO:0000256" key="2">
    <source>
        <dbReference type="ARBA" id="ARBA00023125"/>
    </source>
</evidence>
<dbReference type="EMBL" id="AUZY01002995">
    <property type="protein sequence ID" value="EQD70860.1"/>
    <property type="molecule type" value="Genomic_DNA"/>
</dbReference>